<dbReference type="GO" id="GO:0003682">
    <property type="term" value="F:chromatin binding"/>
    <property type="evidence" value="ECO:0007669"/>
    <property type="project" value="TreeGrafter"/>
</dbReference>
<feature type="compositionally biased region" description="Basic and acidic residues" evidence="2">
    <location>
        <begin position="768"/>
        <end position="780"/>
    </location>
</feature>
<dbReference type="EMBL" id="JAAAHY010001434">
    <property type="protein sequence ID" value="KAF9949223.1"/>
    <property type="molecule type" value="Genomic_DNA"/>
</dbReference>
<dbReference type="PANTHER" id="PTHR43941:SF5">
    <property type="entry name" value="ELKS_RAB6-INTERACTING_CAST FAMILY PROTEIN"/>
    <property type="match status" value="1"/>
</dbReference>
<dbReference type="Proteomes" id="UP000738359">
    <property type="component" value="Unassembled WGS sequence"/>
</dbReference>
<comment type="caution">
    <text evidence="3">The sequence shown here is derived from an EMBL/GenBank/DDBJ whole genome shotgun (WGS) entry which is preliminary data.</text>
</comment>
<name>A0A9P6IVA9_MORAP</name>
<proteinExistence type="predicted"/>
<feature type="compositionally biased region" description="Basic and acidic residues" evidence="2">
    <location>
        <begin position="1081"/>
        <end position="1098"/>
    </location>
</feature>
<keyword evidence="1" id="KW-0175">Coiled coil</keyword>
<reference evidence="3" key="1">
    <citation type="journal article" date="2020" name="Fungal Divers.">
        <title>Resolving the Mortierellaceae phylogeny through synthesis of multi-gene phylogenetics and phylogenomics.</title>
        <authorList>
            <person name="Vandepol N."/>
            <person name="Liber J."/>
            <person name="Desiro A."/>
            <person name="Na H."/>
            <person name="Kennedy M."/>
            <person name="Barry K."/>
            <person name="Grigoriev I.V."/>
            <person name="Miller A.N."/>
            <person name="O'Donnell K."/>
            <person name="Stajich J.E."/>
            <person name="Bonito G."/>
        </authorList>
    </citation>
    <scope>NUCLEOTIDE SEQUENCE</scope>
    <source>
        <strain evidence="3">CK1249</strain>
    </source>
</reference>
<dbReference type="GO" id="GO:0000785">
    <property type="term" value="C:chromatin"/>
    <property type="evidence" value="ECO:0007669"/>
    <property type="project" value="TreeGrafter"/>
</dbReference>
<dbReference type="OrthoDB" id="45365at2759"/>
<accession>A0A9P6IVA9</accession>
<feature type="compositionally biased region" description="Polar residues" evidence="2">
    <location>
        <begin position="895"/>
        <end position="914"/>
    </location>
</feature>
<feature type="region of interest" description="Disordered" evidence="2">
    <location>
        <begin position="753"/>
        <end position="780"/>
    </location>
</feature>
<dbReference type="AlphaFoldDB" id="A0A9P6IVA9"/>
<dbReference type="PANTHER" id="PTHR43941">
    <property type="entry name" value="STRUCTURAL MAINTENANCE OF CHROMOSOMES PROTEIN 2"/>
    <property type="match status" value="1"/>
</dbReference>
<feature type="compositionally biased region" description="Acidic residues" evidence="2">
    <location>
        <begin position="1050"/>
        <end position="1064"/>
    </location>
</feature>
<feature type="coiled-coil region" evidence="1">
    <location>
        <begin position="272"/>
        <end position="355"/>
    </location>
</feature>
<feature type="coiled-coil region" evidence="1">
    <location>
        <begin position="15"/>
        <end position="97"/>
    </location>
</feature>
<feature type="region of interest" description="Disordered" evidence="2">
    <location>
        <begin position="983"/>
        <end position="1110"/>
    </location>
</feature>
<dbReference type="GO" id="GO:0007076">
    <property type="term" value="P:mitotic chromosome condensation"/>
    <property type="evidence" value="ECO:0007669"/>
    <property type="project" value="TreeGrafter"/>
</dbReference>
<evidence type="ECO:0000313" key="3">
    <source>
        <dbReference type="EMBL" id="KAF9949223.1"/>
    </source>
</evidence>
<feature type="compositionally biased region" description="Polar residues" evidence="2">
    <location>
        <begin position="983"/>
        <end position="998"/>
    </location>
</feature>
<gene>
    <name evidence="3" type="primary">KEL2_3</name>
    <name evidence="3" type="ORF">BGZ70_001873</name>
</gene>
<feature type="compositionally biased region" description="Low complexity" evidence="2">
    <location>
        <begin position="999"/>
        <end position="1027"/>
    </location>
</feature>
<evidence type="ECO:0000313" key="4">
    <source>
        <dbReference type="Proteomes" id="UP000738359"/>
    </source>
</evidence>
<keyword evidence="4" id="KW-1185">Reference proteome</keyword>
<feature type="region of interest" description="Disordered" evidence="2">
    <location>
        <begin position="929"/>
        <end position="959"/>
    </location>
</feature>
<feature type="compositionally biased region" description="Polar residues" evidence="2">
    <location>
        <begin position="935"/>
        <end position="949"/>
    </location>
</feature>
<dbReference type="GO" id="GO:0000793">
    <property type="term" value="C:condensed chromosome"/>
    <property type="evidence" value="ECO:0007669"/>
    <property type="project" value="TreeGrafter"/>
</dbReference>
<evidence type="ECO:0000256" key="1">
    <source>
        <dbReference type="SAM" id="Coils"/>
    </source>
</evidence>
<dbReference type="GO" id="GO:0000796">
    <property type="term" value="C:condensin complex"/>
    <property type="evidence" value="ECO:0007669"/>
    <property type="project" value="TreeGrafter"/>
</dbReference>
<feature type="coiled-coil region" evidence="1">
    <location>
        <begin position="422"/>
        <end position="491"/>
    </location>
</feature>
<evidence type="ECO:0000256" key="2">
    <source>
        <dbReference type="SAM" id="MobiDB-lite"/>
    </source>
</evidence>
<feature type="compositionally biased region" description="Polar residues" evidence="2">
    <location>
        <begin position="864"/>
        <end position="879"/>
    </location>
</feature>
<protein>
    <submittedName>
        <fullName evidence="3">Negative regulator of mitotic exit</fullName>
    </submittedName>
</protein>
<sequence length="1110" mass="125976">MGFPARTSLSDITKIKALESRAEVVQDENVLLKQELKEKADQLEQMKKRENWLVTEVLLSRARYTASPTLKEKRLSMAELERELESTQLEGQQLRITKALIKVKEELKTAKMAIVTQAQTATAKIKEAERIRTGALQEAAYLKAKLSALADTQQDPDALSRVEVDRAAHLERRLISALNELESVDSQYTKAQEHLEQERRSRMSAEERSNDATLLAEQAQAAHTRALAELATLHTRAAKAEAEARESAAALAEIQAGMSGHQSQSSGLLVKINSLKQQVEQHEKALERTQMAYAAANERAVRAEARSEKFSEKIEKLESLRLSLSSEVNRYQGEAERSQSKIEELESRWQVSKEEVVTLRKLVEDGLGAFSPRGINNGRVGALAAERKHDSIAILSTVSRVSELEHELGSLKKLHISSQEAASRSATELAEAMLELSRLEQASMQARTETISLQKMLSQERAGASRLQNELTKTEQELEAKIKSLEDHEVQLGLLQDVMRENGIIAEDLVLQARTRGAPEYAATMEERVRDAENKARDLEREMEDSRSRHLEQLEAFETQRQATVQHSEKTAMLLRKIKGDLATTMKARDEVQSELRQLQEEHSRCDDLALELTQSRSSNQKEQEERIQMLQMHWEEERNELTTQADGLQQRLRESEMLAADLSHKVISITQRLEEVESANEVLSEELESIQSQAEQARSKSAEQERQLKADVERLVTEIHQVQERLVDRQQELDDAFELNKQLEDQLERALQQHADAVSATTSTQQHTDDRRDLEHQHQLQRQDFEQRLKKAHETIQILEGDNSVLEARLADTEKKVTLLLENMHSSRPSSISVPGLSNSLSNHSSPFNSANLANAVRQQLNGKNTTASPPSSFSYTGPQGPLPPVISSDDARNGSNANSKSGSPSPPSAQHVTSISQLLTYDSDSMDEEDYNSHQYESGQQPQQGSLYGNDDAEFSNRDSVDSITRELELLKVPWNKTAFKTSTPSLPQAPTTSPPQHYQQQQHQQHQHQQQQYQHQQQQQQQQQEYHYPGQPIDHHSSTNAKQFYDYTDEEDSSDGDNEEEYLSHLRQQQQQQQQRPVDTHTYDDRSPSRLREYEQMIDEIENSRLR</sequence>
<organism evidence="3 4">
    <name type="scientific">Mortierella alpina</name>
    <name type="common">Oleaginous fungus</name>
    <name type="synonym">Mortierella renispora</name>
    <dbReference type="NCBI Taxonomy" id="64518"/>
    <lineage>
        <taxon>Eukaryota</taxon>
        <taxon>Fungi</taxon>
        <taxon>Fungi incertae sedis</taxon>
        <taxon>Mucoromycota</taxon>
        <taxon>Mortierellomycotina</taxon>
        <taxon>Mortierellomycetes</taxon>
        <taxon>Mortierellales</taxon>
        <taxon>Mortierellaceae</taxon>
        <taxon>Mortierella</taxon>
    </lineage>
</organism>
<feature type="coiled-coil region" evidence="1">
    <location>
        <begin position="522"/>
        <end position="549"/>
    </location>
</feature>
<feature type="coiled-coil region" evidence="1">
    <location>
        <begin position="167"/>
        <end position="208"/>
    </location>
</feature>
<feature type="region of interest" description="Disordered" evidence="2">
    <location>
        <begin position="864"/>
        <end position="914"/>
    </location>
</feature>